<organism evidence="1">
    <name type="scientific">mine drainage metagenome</name>
    <dbReference type="NCBI Taxonomy" id="410659"/>
    <lineage>
        <taxon>unclassified sequences</taxon>
        <taxon>metagenomes</taxon>
        <taxon>ecological metagenomes</taxon>
    </lineage>
</organism>
<gene>
    <name evidence="1" type="ORF">B1A_18517</name>
</gene>
<name>T0ZY91_9ZZZZ</name>
<reference evidence="1" key="2">
    <citation type="journal article" date="2014" name="ISME J.">
        <title>Microbial stratification in low pH oxic and suboxic macroscopic growths along an acid mine drainage.</title>
        <authorList>
            <person name="Mendez-Garcia C."/>
            <person name="Mesa V."/>
            <person name="Sprenger R.R."/>
            <person name="Richter M."/>
            <person name="Diez M.S."/>
            <person name="Solano J."/>
            <person name="Bargiela R."/>
            <person name="Golyshina O.V."/>
            <person name="Manteca A."/>
            <person name="Ramos J.L."/>
            <person name="Gallego J.R."/>
            <person name="Llorente I."/>
            <person name="Martins Dos Santos V.A."/>
            <person name="Jensen O.N."/>
            <person name="Pelaez A.I."/>
            <person name="Sanchez J."/>
            <person name="Ferrer M."/>
        </authorList>
    </citation>
    <scope>NUCLEOTIDE SEQUENCE</scope>
</reference>
<sequence>MQMKSSFGWSLSNLAALLRQQLFIFRDLWAWLDCPLQGPPAARELCEQLPMPLLW</sequence>
<dbReference type="EMBL" id="AUZX01013666">
    <property type="protein sequence ID" value="EQD34900.1"/>
    <property type="molecule type" value="Genomic_DNA"/>
</dbReference>
<reference evidence="1" key="1">
    <citation type="submission" date="2013-08" db="EMBL/GenBank/DDBJ databases">
        <authorList>
            <person name="Mendez C."/>
            <person name="Richter M."/>
            <person name="Ferrer M."/>
            <person name="Sanchez J."/>
        </authorList>
    </citation>
    <scope>NUCLEOTIDE SEQUENCE</scope>
</reference>
<evidence type="ECO:0000313" key="1">
    <source>
        <dbReference type="EMBL" id="EQD34900.1"/>
    </source>
</evidence>
<accession>T0ZY91</accession>
<protein>
    <submittedName>
        <fullName evidence="1">Uncharacterized protein</fullName>
    </submittedName>
</protein>
<comment type="caution">
    <text evidence="1">The sequence shown here is derived from an EMBL/GenBank/DDBJ whole genome shotgun (WGS) entry which is preliminary data.</text>
</comment>
<proteinExistence type="predicted"/>
<dbReference type="AlphaFoldDB" id="T0ZY91"/>